<evidence type="ECO:0000313" key="1">
    <source>
        <dbReference type="Proteomes" id="UP000095286"/>
    </source>
</evidence>
<accession>A0AC35TGP7</accession>
<name>A0AC35TGP7_9BILA</name>
<dbReference type="Proteomes" id="UP000095286">
    <property type="component" value="Unplaced"/>
</dbReference>
<reference evidence="2" key="1">
    <citation type="submission" date="2016-11" db="UniProtKB">
        <authorList>
            <consortium name="WormBaseParasite"/>
        </authorList>
    </citation>
    <scope>IDENTIFICATION</scope>
    <source>
        <strain evidence="2">KR3021</strain>
    </source>
</reference>
<sequence length="227" mass="26670">MPLVEDRIDEFVKQPDDRYSLIIIDRQISQGYVTLEELREADLETLMGFNYTKVKSRNILRIIQLYIARFDKKITDSPSDEALKLTRDFSVLSMIPHERKFSPDDYKVMIRDWLLGKRKALTPQLARSLIYTPTITDNDVADCIEMRDKLSELTEERDELFRQKTKLNTELNRLRKIHDEKKNICVSITSLVNEFFTQIRNAPPVPEIKSDVKKLLNELEPFYNGKG</sequence>
<proteinExistence type="predicted"/>
<evidence type="ECO:0000313" key="2">
    <source>
        <dbReference type="WBParaSite" id="RSKR_0000036600.1"/>
    </source>
</evidence>
<protein>
    <submittedName>
        <fullName evidence="2">Antirepressor</fullName>
    </submittedName>
</protein>
<organism evidence="1 2">
    <name type="scientific">Rhabditophanes sp. KR3021</name>
    <dbReference type="NCBI Taxonomy" id="114890"/>
    <lineage>
        <taxon>Eukaryota</taxon>
        <taxon>Metazoa</taxon>
        <taxon>Ecdysozoa</taxon>
        <taxon>Nematoda</taxon>
        <taxon>Chromadorea</taxon>
        <taxon>Rhabditida</taxon>
        <taxon>Tylenchina</taxon>
        <taxon>Panagrolaimomorpha</taxon>
        <taxon>Strongyloidoidea</taxon>
        <taxon>Alloionematidae</taxon>
        <taxon>Rhabditophanes</taxon>
    </lineage>
</organism>
<dbReference type="WBParaSite" id="RSKR_0000036600.1">
    <property type="protein sequence ID" value="RSKR_0000036600.1"/>
    <property type="gene ID" value="RSKR_0000036600"/>
</dbReference>